<dbReference type="Pfam" id="PF00076">
    <property type="entry name" value="RRM_1"/>
    <property type="match status" value="2"/>
</dbReference>
<dbReference type="Gene3D" id="3.30.70.330">
    <property type="match status" value="2"/>
</dbReference>
<evidence type="ECO:0000256" key="1">
    <source>
        <dbReference type="ARBA" id="ARBA00022737"/>
    </source>
</evidence>
<sequence>MQQPGPPPPGGPSTSSRQQNKVFVGGLSWETTDEKLATYFGNFGEVTEAFVSFDRNTGRPRGFGFVCFADPAVVDKVVAQGKHHIDRREVEAKKAVPKEETPAPAAPPGDAAAQKTRKIFVGGLAASVDDAALRAYFERFGGVEDAVVICRPRGAGPAAPAGARARAAAAAAAAVRGR</sequence>
<feature type="compositionally biased region" description="Pro residues" evidence="4">
    <location>
        <begin position="1"/>
        <end position="11"/>
    </location>
</feature>
<dbReference type="PANTHER" id="PTHR48032">
    <property type="entry name" value="RNA-BINDING PROTEIN MUSASHI HOMOLOG RBP6"/>
    <property type="match status" value="1"/>
</dbReference>
<dbReference type="SMART" id="SM00360">
    <property type="entry name" value="RRM"/>
    <property type="match status" value="1"/>
</dbReference>
<dbReference type="GeneID" id="25728164"/>
<dbReference type="GO" id="GO:0006417">
    <property type="term" value="P:regulation of translation"/>
    <property type="evidence" value="ECO:0007669"/>
    <property type="project" value="TreeGrafter"/>
</dbReference>
<feature type="region of interest" description="Disordered" evidence="4">
    <location>
        <begin position="1"/>
        <end position="22"/>
    </location>
</feature>
<protein>
    <submittedName>
        <fullName evidence="6">DAZ-associated protein 1</fullName>
    </submittedName>
</protein>
<dbReference type="KEGG" id="mng:MNEG_10950"/>
<keyword evidence="7" id="KW-1185">Reference proteome</keyword>
<evidence type="ECO:0000313" key="6">
    <source>
        <dbReference type="EMBL" id="KIY97010.1"/>
    </source>
</evidence>
<dbReference type="RefSeq" id="XP_013896030.1">
    <property type="nucleotide sequence ID" value="XM_014040576.1"/>
</dbReference>
<evidence type="ECO:0000256" key="4">
    <source>
        <dbReference type="SAM" id="MobiDB-lite"/>
    </source>
</evidence>
<reference evidence="6 7" key="1">
    <citation type="journal article" date="2013" name="BMC Genomics">
        <title>Reconstruction of the lipid metabolism for the microalga Monoraphidium neglectum from its genome sequence reveals characteristics suitable for biofuel production.</title>
        <authorList>
            <person name="Bogen C."/>
            <person name="Al-Dilaimi A."/>
            <person name="Albersmeier A."/>
            <person name="Wichmann J."/>
            <person name="Grundmann M."/>
            <person name="Rupp O."/>
            <person name="Lauersen K.J."/>
            <person name="Blifernez-Klassen O."/>
            <person name="Kalinowski J."/>
            <person name="Goesmann A."/>
            <person name="Mussgnug J.H."/>
            <person name="Kruse O."/>
        </authorList>
    </citation>
    <scope>NUCLEOTIDE SEQUENCE [LARGE SCALE GENOMIC DNA]</scope>
    <source>
        <strain evidence="6 7">SAG 48.87</strain>
    </source>
</reference>
<dbReference type="AlphaFoldDB" id="A0A0D2MQX3"/>
<feature type="compositionally biased region" description="Basic and acidic residues" evidence="4">
    <location>
        <begin position="88"/>
        <end position="101"/>
    </location>
</feature>
<name>A0A0D2MQX3_9CHLO</name>
<dbReference type="STRING" id="145388.A0A0D2MQX3"/>
<feature type="region of interest" description="Disordered" evidence="4">
    <location>
        <begin position="88"/>
        <end position="112"/>
    </location>
</feature>
<dbReference type="InterPro" id="IPR012677">
    <property type="entry name" value="Nucleotide-bd_a/b_plait_sf"/>
</dbReference>
<gene>
    <name evidence="6" type="ORF">MNEG_10950</name>
</gene>
<evidence type="ECO:0000259" key="5">
    <source>
        <dbReference type="PROSITE" id="PS50102"/>
    </source>
</evidence>
<dbReference type="OrthoDB" id="1875751at2759"/>
<accession>A0A0D2MQX3</accession>
<feature type="domain" description="RRM" evidence="5">
    <location>
        <begin position="117"/>
        <end position="178"/>
    </location>
</feature>
<keyword evidence="1" id="KW-0677">Repeat</keyword>
<dbReference type="PANTHER" id="PTHR48032:SF6">
    <property type="entry name" value="RNA-BINDING (RRM_RBD_RNP MOTIFS) FAMILY PROTEIN"/>
    <property type="match status" value="1"/>
</dbReference>
<proteinExistence type="predicted"/>
<evidence type="ECO:0000256" key="2">
    <source>
        <dbReference type="ARBA" id="ARBA00022884"/>
    </source>
</evidence>
<dbReference type="Proteomes" id="UP000054498">
    <property type="component" value="Unassembled WGS sequence"/>
</dbReference>
<dbReference type="PROSITE" id="PS50102">
    <property type="entry name" value="RRM"/>
    <property type="match status" value="2"/>
</dbReference>
<dbReference type="InterPro" id="IPR035979">
    <property type="entry name" value="RBD_domain_sf"/>
</dbReference>
<organism evidence="6 7">
    <name type="scientific">Monoraphidium neglectum</name>
    <dbReference type="NCBI Taxonomy" id="145388"/>
    <lineage>
        <taxon>Eukaryota</taxon>
        <taxon>Viridiplantae</taxon>
        <taxon>Chlorophyta</taxon>
        <taxon>core chlorophytes</taxon>
        <taxon>Chlorophyceae</taxon>
        <taxon>CS clade</taxon>
        <taxon>Sphaeropleales</taxon>
        <taxon>Selenastraceae</taxon>
        <taxon>Monoraphidium</taxon>
    </lineage>
</organism>
<keyword evidence="2 3" id="KW-0694">RNA-binding</keyword>
<evidence type="ECO:0000313" key="7">
    <source>
        <dbReference type="Proteomes" id="UP000054498"/>
    </source>
</evidence>
<evidence type="ECO:0000256" key="3">
    <source>
        <dbReference type="PROSITE-ProRule" id="PRU00176"/>
    </source>
</evidence>
<dbReference type="GO" id="GO:0003729">
    <property type="term" value="F:mRNA binding"/>
    <property type="evidence" value="ECO:0007669"/>
    <property type="project" value="TreeGrafter"/>
</dbReference>
<feature type="domain" description="RRM" evidence="5">
    <location>
        <begin position="20"/>
        <end position="97"/>
    </location>
</feature>
<dbReference type="EMBL" id="KK102745">
    <property type="protein sequence ID" value="KIY97010.1"/>
    <property type="molecule type" value="Genomic_DNA"/>
</dbReference>
<dbReference type="SUPFAM" id="SSF54928">
    <property type="entry name" value="RNA-binding domain, RBD"/>
    <property type="match status" value="1"/>
</dbReference>
<dbReference type="InterPro" id="IPR000504">
    <property type="entry name" value="RRM_dom"/>
</dbReference>